<keyword evidence="2 4" id="KW-0863">Zinc-finger</keyword>
<protein>
    <recommendedName>
        <fullName evidence="6">C3H1-type domain-containing protein</fullName>
    </recommendedName>
</protein>
<evidence type="ECO:0000313" key="7">
    <source>
        <dbReference type="EMBL" id="KAF5356910.1"/>
    </source>
</evidence>
<feature type="region of interest" description="Disordered" evidence="5">
    <location>
        <begin position="1"/>
        <end position="46"/>
    </location>
</feature>
<comment type="caution">
    <text evidence="7">The sequence shown here is derived from an EMBL/GenBank/DDBJ whole genome shotgun (WGS) entry which is preliminary data.</text>
</comment>
<evidence type="ECO:0000256" key="4">
    <source>
        <dbReference type="PROSITE-ProRule" id="PRU00723"/>
    </source>
</evidence>
<feature type="region of interest" description="Disordered" evidence="5">
    <location>
        <begin position="507"/>
        <end position="530"/>
    </location>
</feature>
<feature type="zinc finger region" description="C3H1-type" evidence="4">
    <location>
        <begin position="46"/>
        <end position="73"/>
    </location>
</feature>
<dbReference type="Proteomes" id="UP000559027">
    <property type="component" value="Unassembled WGS sequence"/>
</dbReference>
<feature type="region of interest" description="Disordered" evidence="5">
    <location>
        <begin position="419"/>
        <end position="473"/>
    </location>
</feature>
<feature type="compositionally biased region" description="Polar residues" evidence="5">
    <location>
        <begin position="899"/>
        <end position="910"/>
    </location>
</feature>
<evidence type="ECO:0000256" key="5">
    <source>
        <dbReference type="SAM" id="MobiDB-lite"/>
    </source>
</evidence>
<dbReference type="InterPro" id="IPR036855">
    <property type="entry name" value="Znf_CCCH_sf"/>
</dbReference>
<dbReference type="SUPFAM" id="SSF90229">
    <property type="entry name" value="CCCH zinc finger"/>
    <property type="match status" value="1"/>
</dbReference>
<feature type="compositionally biased region" description="Polar residues" evidence="5">
    <location>
        <begin position="147"/>
        <end position="178"/>
    </location>
</feature>
<dbReference type="PROSITE" id="PS50103">
    <property type="entry name" value="ZF_C3H1"/>
    <property type="match status" value="2"/>
</dbReference>
<evidence type="ECO:0000259" key="6">
    <source>
        <dbReference type="PROSITE" id="PS50103"/>
    </source>
</evidence>
<feature type="zinc finger region" description="C3H1-type" evidence="4">
    <location>
        <begin position="76"/>
        <end position="103"/>
    </location>
</feature>
<organism evidence="7 8">
    <name type="scientific">Leucocoprinus leucothites</name>
    <dbReference type="NCBI Taxonomy" id="201217"/>
    <lineage>
        <taxon>Eukaryota</taxon>
        <taxon>Fungi</taxon>
        <taxon>Dikarya</taxon>
        <taxon>Basidiomycota</taxon>
        <taxon>Agaricomycotina</taxon>
        <taxon>Agaricomycetes</taxon>
        <taxon>Agaricomycetidae</taxon>
        <taxon>Agaricales</taxon>
        <taxon>Agaricineae</taxon>
        <taxon>Agaricaceae</taxon>
        <taxon>Leucocoprinus</taxon>
    </lineage>
</organism>
<feature type="compositionally biased region" description="Gly residues" evidence="5">
    <location>
        <begin position="944"/>
        <end position="953"/>
    </location>
</feature>
<feature type="compositionally biased region" description="Acidic residues" evidence="5">
    <location>
        <begin position="1006"/>
        <end position="1016"/>
    </location>
</feature>
<keyword evidence="8" id="KW-1185">Reference proteome</keyword>
<dbReference type="GO" id="GO:0008270">
    <property type="term" value="F:zinc ion binding"/>
    <property type="evidence" value="ECO:0007669"/>
    <property type="project" value="UniProtKB-KW"/>
</dbReference>
<dbReference type="AlphaFoldDB" id="A0A8H5G227"/>
<feature type="region of interest" description="Disordered" evidence="5">
    <location>
        <begin position="589"/>
        <end position="632"/>
    </location>
</feature>
<proteinExistence type="predicted"/>
<feature type="region of interest" description="Disordered" evidence="5">
    <location>
        <begin position="872"/>
        <end position="910"/>
    </location>
</feature>
<dbReference type="SMART" id="SM00356">
    <property type="entry name" value="ZnF_C3H1"/>
    <property type="match status" value="2"/>
</dbReference>
<evidence type="ECO:0000256" key="3">
    <source>
        <dbReference type="ARBA" id="ARBA00022833"/>
    </source>
</evidence>
<keyword evidence="1 4" id="KW-0479">Metal-binding</keyword>
<feature type="region of interest" description="Disordered" evidence="5">
    <location>
        <begin position="109"/>
        <end position="201"/>
    </location>
</feature>
<feature type="compositionally biased region" description="Gly residues" evidence="5">
    <location>
        <begin position="978"/>
        <end position="991"/>
    </location>
</feature>
<dbReference type="Gene3D" id="4.10.1000.10">
    <property type="entry name" value="Zinc finger, CCCH-type"/>
    <property type="match status" value="1"/>
</dbReference>
<feature type="compositionally biased region" description="Polar residues" evidence="5">
    <location>
        <begin position="235"/>
        <end position="247"/>
    </location>
</feature>
<feature type="compositionally biased region" description="Low complexity" evidence="5">
    <location>
        <begin position="1"/>
        <end position="10"/>
    </location>
</feature>
<feature type="compositionally biased region" description="Polar residues" evidence="5">
    <location>
        <begin position="516"/>
        <end position="530"/>
    </location>
</feature>
<dbReference type="OrthoDB" id="411372at2759"/>
<reference evidence="7 8" key="1">
    <citation type="journal article" date="2020" name="ISME J.">
        <title>Uncovering the hidden diversity of litter-decomposition mechanisms in mushroom-forming fungi.</title>
        <authorList>
            <person name="Floudas D."/>
            <person name="Bentzer J."/>
            <person name="Ahren D."/>
            <person name="Johansson T."/>
            <person name="Persson P."/>
            <person name="Tunlid A."/>
        </authorList>
    </citation>
    <scope>NUCLEOTIDE SEQUENCE [LARGE SCALE GENOMIC DNA]</scope>
    <source>
        <strain evidence="7 8">CBS 146.42</strain>
    </source>
</reference>
<dbReference type="EMBL" id="JAACJO010000006">
    <property type="protein sequence ID" value="KAF5356910.1"/>
    <property type="molecule type" value="Genomic_DNA"/>
</dbReference>
<accession>A0A8H5G227</accession>
<name>A0A8H5G227_9AGAR</name>
<evidence type="ECO:0000313" key="8">
    <source>
        <dbReference type="Proteomes" id="UP000559027"/>
    </source>
</evidence>
<feature type="compositionally biased region" description="Basic and acidic residues" evidence="5">
    <location>
        <begin position="11"/>
        <end position="32"/>
    </location>
</feature>
<evidence type="ECO:0000256" key="1">
    <source>
        <dbReference type="ARBA" id="ARBA00022723"/>
    </source>
</evidence>
<feature type="domain" description="C3H1-type" evidence="6">
    <location>
        <begin position="46"/>
        <end position="73"/>
    </location>
</feature>
<feature type="compositionally biased region" description="Polar residues" evidence="5">
    <location>
        <begin position="874"/>
        <end position="892"/>
    </location>
</feature>
<dbReference type="InterPro" id="IPR000571">
    <property type="entry name" value="Znf_CCCH"/>
</dbReference>
<feature type="compositionally biased region" description="Polar residues" evidence="5">
    <location>
        <begin position="459"/>
        <end position="472"/>
    </location>
</feature>
<sequence length="1016" mass="101379">MPTADSSTSVDTDRDREKEREADRHERGDKSGSKQKQTSSSTKAKDLSHVPCKFFKVGACTAGSSCPFSHASAEPGAQKEPCAWFVKGNCKFGHKCALAHILPGQSMSMDRKNKKAAQQAAAGSTSGGGGEKGGKEMRRKRDGQGGNSTSVPGRNNTLLAGGSTAPTRLLSSNSTAPASNRPPMPLKASISPSAPAPPLKDTDFASFAALDEMEGVQLPVPPAHGKSPAPEAGASTDTADGKSQSTPSPVPLPTSAPRVTTAMIPSEFGPIGSPPSASRGHPSAPGPINGTFTPGTSPRGPSHLNGLNLGTSPQNGPGFMSSSPFSAPGSQSVFMNNSYAGHGVAASLGAMMGGRRGWGDVDVSASPAQGGLSMLSSSVQRSSLLNGNARGEYGIDLEYEEFGHGGSRRKLDSAVEDGDMEDFIPGSLTDLLTPEERSRRMSRGGSSAKPLVSGLTAGAPSNHTPSDQQLGTPATAASRLGHRYSSSVPAPSLLGDIKSIWSDTSALPGSPPAVQPGTTHTHTHRATPSASFVSRFEGLTVSGPQGANNDDVGMSMSMGSTGAASSLGMLSPSNASAAFLGLHHNYLKSKTSQQQQQQQQPPQPQLGLGGGLSRGFRGASGPMYPPAGGANTGGGGGNMSTTAAGYGMGGANQGYPASANVQSTLSQLPSYRGAPSPFDLTQPMHQTHHLQSSRPMPNSDSSNVGNNNKRLGGVGLGFNSASGGLGIGMGVSGHGTNGGGGPGGTVGAGMGIDGKGAMANLESDQILTGQFLSPNSRALQAHAPGQSLPQGLAAGYSRIHALPPLVNLTSPSPGATGIGIGSVSGGVVPAMGVDGAGATPGLGPIGHAGSTTKTANPGLNSSATIREEWGVSSLPPQTSPLAGPPSSTSRNATPAPRNGTPSMASTLSNLNAPPYTSGVAGASPGLESVLSKLSYSAAAKSGPTGIGVGGGGVPSSPTPPGLMKGGGRYPSGLSTPGLGHGLASGGGGGVTTGSSNASSPLRPREDDDELFAMDNN</sequence>
<feature type="region of interest" description="Disordered" evidence="5">
    <location>
        <begin position="944"/>
        <end position="1016"/>
    </location>
</feature>
<gene>
    <name evidence="7" type="ORF">D9756_006408</name>
</gene>
<feature type="domain" description="C3H1-type" evidence="6">
    <location>
        <begin position="76"/>
        <end position="103"/>
    </location>
</feature>
<feature type="region of interest" description="Disordered" evidence="5">
    <location>
        <begin position="667"/>
        <end position="707"/>
    </location>
</feature>
<evidence type="ECO:0000256" key="2">
    <source>
        <dbReference type="ARBA" id="ARBA00022771"/>
    </source>
</evidence>
<feature type="compositionally biased region" description="Polar residues" evidence="5">
    <location>
        <begin position="683"/>
        <end position="707"/>
    </location>
</feature>
<feature type="region of interest" description="Disordered" evidence="5">
    <location>
        <begin position="216"/>
        <end position="324"/>
    </location>
</feature>
<dbReference type="Pfam" id="PF14608">
    <property type="entry name" value="zf-CCCH_2"/>
    <property type="match status" value="2"/>
</dbReference>
<keyword evidence="3 4" id="KW-0862">Zinc</keyword>